<gene>
    <name evidence="1" type="ORF">IQ249_06935</name>
</gene>
<name>A0A8J7DV73_9CYAN</name>
<sequence>MTDAENRLVSVLIDYDDWQKIEKWLIAHQSQEETAESQLPQLEVNWMI</sequence>
<dbReference type="Proteomes" id="UP000654482">
    <property type="component" value="Unassembled WGS sequence"/>
</dbReference>
<evidence type="ECO:0000313" key="1">
    <source>
        <dbReference type="EMBL" id="MBE9115629.1"/>
    </source>
</evidence>
<keyword evidence="2" id="KW-1185">Reference proteome</keyword>
<comment type="caution">
    <text evidence="1">The sequence shown here is derived from an EMBL/GenBank/DDBJ whole genome shotgun (WGS) entry which is preliminary data.</text>
</comment>
<organism evidence="1 2">
    <name type="scientific">Lusitaniella coriacea LEGE 07157</name>
    <dbReference type="NCBI Taxonomy" id="945747"/>
    <lineage>
        <taxon>Bacteria</taxon>
        <taxon>Bacillati</taxon>
        <taxon>Cyanobacteriota</taxon>
        <taxon>Cyanophyceae</taxon>
        <taxon>Spirulinales</taxon>
        <taxon>Lusitaniellaceae</taxon>
        <taxon>Lusitaniella</taxon>
    </lineage>
</organism>
<dbReference type="EMBL" id="JADEWZ010000008">
    <property type="protein sequence ID" value="MBE9115629.1"/>
    <property type="molecule type" value="Genomic_DNA"/>
</dbReference>
<dbReference type="RefSeq" id="WP_194028721.1">
    <property type="nucleotide sequence ID" value="NZ_JADEWZ010000008.1"/>
</dbReference>
<proteinExistence type="predicted"/>
<evidence type="ECO:0000313" key="2">
    <source>
        <dbReference type="Proteomes" id="UP000654482"/>
    </source>
</evidence>
<reference evidence="1" key="1">
    <citation type="submission" date="2020-10" db="EMBL/GenBank/DDBJ databases">
        <authorList>
            <person name="Castelo-Branco R."/>
            <person name="Eusebio N."/>
            <person name="Adriana R."/>
            <person name="Vieira A."/>
            <person name="Brugerolle De Fraissinette N."/>
            <person name="Rezende De Castro R."/>
            <person name="Schneider M.P."/>
            <person name="Vasconcelos V."/>
            <person name="Leao P.N."/>
        </authorList>
    </citation>
    <scope>NUCLEOTIDE SEQUENCE</scope>
    <source>
        <strain evidence="1">LEGE 07157</strain>
    </source>
</reference>
<dbReference type="AlphaFoldDB" id="A0A8J7DV73"/>
<accession>A0A8J7DV73</accession>
<protein>
    <submittedName>
        <fullName evidence="1">Uncharacterized protein</fullName>
    </submittedName>
</protein>